<dbReference type="Proteomes" id="UP001234202">
    <property type="component" value="Unassembled WGS sequence"/>
</dbReference>
<proteinExistence type="predicted"/>
<protein>
    <submittedName>
        <fullName evidence="1">Uncharacterized protein</fullName>
    </submittedName>
</protein>
<comment type="caution">
    <text evidence="1">The sequence shown here is derived from an EMBL/GenBank/DDBJ whole genome shotgun (WGS) entry which is preliminary data.</text>
</comment>
<reference evidence="1" key="1">
    <citation type="submission" date="2023-04" db="EMBL/GenBank/DDBJ databases">
        <title>Draft Genome sequencing of Naganishia species isolated from polar environments using Oxford Nanopore Technology.</title>
        <authorList>
            <person name="Leo P."/>
            <person name="Venkateswaran K."/>
        </authorList>
    </citation>
    <scope>NUCLEOTIDE SEQUENCE</scope>
    <source>
        <strain evidence="1">DBVPG 5303</strain>
    </source>
</reference>
<evidence type="ECO:0000313" key="1">
    <source>
        <dbReference type="EMBL" id="KAJ9124542.1"/>
    </source>
</evidence>
<keyword evidence="2" id="KW-1185">Reference proteome</keyword>
<accession>A0ACC2XMR4</accession>
<dbReference type="EMBL" id="JASBWV010000010">
    <property type="protein sequence ID" value="KAJ9124542.1"/>
    <property type="molecule type" value="Genomic_DNA"/>
</dbReference>
<evidence type="ECO:0000313" key="2">
    <source>
        <dbReference type="Proteomes" id="UP001234202"/>
    </source>
</evidence>
<name>A0ACC2XMR4_9TREE</name>
<organism evidence="1 2">
    <name type="scientific">Naganishia onofrii</name>
    <dbReference type="NCBI Taxonomy" id="1851511"/>
    <lineage>
        <taxon>Eukaryota</taxon>
        <taxon>Fungi</taxon>
        <taxon>Dikarya</taxon>
        <taxon>Basidiomycota</taxon>
        <taxon>Agaricomycotina</taxon>
        <taxon>Tremellomycetes</taxon>
        <taxon>Filobasidiales</taxon>
        <taxon>Filobasidiaceae</taxon>
        <taxon>Naganishia</taxon>
    </lineage>
</organism>
<sequence length="472" mass="49244">MAPPGTLSADDKSRVKKILSSSNKILTATVARVYEAKQGETQWRYTGAQGCLAFCSDKNVGGLWFRVVDLSGSRGVIWEHELPLEINYSQEQAFFHTFGGDDSQFAFVFASETEAYEFYKKVKNRGKYLKSATKVAEKHNPALSPAPKEKKKRKGLLGRIDKAFISKPKEDSFKHVAHMGYDSEKGFTSVGVDPSWQALLDSLGSQGISEQQIKENEQFIKDFVSQNGGINAVQTAMQPPAAPQRSRAPPPAPTTKRKAPPPPPSRRMSRSDSVSSGFAPPPPPPPPSTTSSRVPPPPSRPMSSSMAPPPPPPPPPPSSGMGSRGSAAPPPPPPPPPPPSGRSAPSAPPPPPPPPGGLSLPPSVREALPAPPPPGRAGLLASIQGKGVQSLRKVSNGDPARTGVPTGHVIGAAVAAGGVAVGGVAAAAAASTSSVHDEGGADLASSLAAALAQRKGDMGDSDDEEESDDEWD</sequence>
<gene>
    <name evidence="1" type="ORF">QFC24_003334</name>
</gene>